<sequence length="351" mass="38649">MEKSGRELVVKETGEIVQEAPLVTLTEMSIANIAHNVAMAERLVTTLLEKEIDYGRTPGTQTDGLWDAGAAKIFAGFNCYVDHQVLFHDDEEKLISWCIQANIISRATQTIVGTGVGAASTRESKNKYRWVANPRELGYGDDEIAKLKRRASDGKFRVINPDYGDLVNTLFLMAAKRAEVDGARSMPGVGGALKKLFEHKLKGKPRETGIRKLDYSGYWGKINQMGLTEKQSYAHLGVDSLNGWIDNGGTLETALEKIVASVAKSKTETAQQAGAERKDAPERIEADFQNTIDLLHICSDDFGMSSTDVFKELSFQNQAAYDASGDKPFESYLTIKSLRGAQPEESVEEQS</sequence>
<organism evidence="1">
    <name type="scientific">marine sediment metagenome</name>
    <dbReference type="NCBI Taxonomy" id="412755"/>
    <lineage>
        <taxon>unclassified sequences</taxon>
        <taxon>metagenomes</taxon>
        <taxon>ecological metagenomes</taxon>
    </lineage>
</organism>
<protein>
    <submittedName>
        <fullName evidence="1">Uncharacterized protein</fullName>
    </submittedName>
</protein>
<dbReference type="EMBL" id="LAZR01005804">
    <property type="protein sequence ID" value="KKM97004.1"/>
    <property type="molecule type" value="Genomic_DNA"/>
</dbReference>
<reference evidence="1" key="1">
    <citation type="journal article" date="2015" name="Nature">
        <title>Complex archaea that bridge the gap between prokaryotes and eukaryotes.</title>
        <authorList>
            <person name="Spang A."/>
            <person name="Saw J.H."/>
            <person name="Jorgensen S.L."/>
            <person name="Zaremba-Niedzwiedzka K."/>
            <person name="Martijn J."/>
            <person name="Lind A.E."/>
            <person name="van Eijk R."/>
            <person name="Schleper C."/>
            <person name="Guy L."/>
            <person name="Ettema T.J."/>
        </authorList>
    </citation>
    <scope>NUCLEOTIDE SEQUENCE</scope>
</reference>
<gene>
    <name evidence="1" type="ORF">LCGC14_1172380</name>
</gene>
<comment type="caution">
    <text evidence="1">The sequence shown here is derived from an EMBL/GenBank/DDBJ whole genome shotgun (WGS) entry which is preliminary data.</text>
</comment>
<name>A0A0F9LPI5_9ZZZZ</name>
<evidence type="ECO:0000313" key="1">
    <source>
        <dbReference type="EMBL" id="KKM97004.1"/>
    </source>
</evidence>
<dbReference type="AlphaFoldDB" id="A0A0F9LPI5"/>
<proteinExistence type="predicted"/>
<accession>A0A0F9LPI5</accession>